<evidence type="ECO:0000313" key="1">
    <source>
        <dbReference type="EMBL" id="GFR12228.1"/>
    </source>
</evidence>
<dbReference type="AlphaFoldDB" id="A0A8X6GX87"/>
<protein>
    <submittedName>
        <fullName evidence="1">Uncharacterized protein</fullName>
    </submittedName>
</protein>
<reference evidence="1" key="1">
    <citation type="submission" date="2020-07" db="EMBL/GenBank/DDBJ databases">
        <title>Multicomponent nature underlies the extraordinary mechanical properties of spider dragline silk.</title>
        <authorList>
            <person name="Kono N."/>
            <person name="Nakamura H."/>
            <person name="Mori M."/>
            <person name="Yoshida Y."/>
            <person name="Ohtoshi R."/>
            <person name="Malay A.D."/>
            <person name="Moran D.A.P."/>
            <person name="Tomita M."/>
            <person name="Numata K."/>
            <person name="Arakawa K."/>
        </authorList>
    </citation>
    <scope>NUCLEOTIDE SEQUENCE</scope>
</reference>
<sequence>MFLHLGPATAWVLWKDPDQSSKVTELFQFSWQCTWDCHFPQYAFVRSWRELRSGERSCPLQWHAVTISSPTWAGWDQKEFWRAPPANALIGCRTGRSAPIVNTDNGLG</sequence>
<keyword evidence="2" id="KW-1185">Reference proteome</keyword>
<gene>
    <name evidence="1" type="ORF">TNCT_32621</name>
</gene>
<evidence type="ECO:0000313" key="2">
    <source>
        <dbReference type="Proteomes" id="UP000887116"/>
    </source>
</evidence>
<organism evidence="1 2">
    <name type="scientific">Trichonephila clavata</name>
    <name type="common">Joro spider</name>
    <name type="synonym">Nephila clavata</name>
    <dbReference type="NCBI Taxonomy" id="2740835"/>
    <lineage>
        <taxon>Eukaryota</taxon>
        <taxon>Metazoa</taxon>
        <taxon>Ecdysozoa</taxon>
        <taxon>Arthropoda</taxon>
        <taxon>Chelicerata</taxon>
        <taxon>Arachnida</taxon>
        <taxon>Araneae</taxon>
        <taxon>Araneomorphae</taxon>
        <taxon>Entelegynae</taxon>
        <taxon>Araneoidea</taxon>
        <taxon>Nephilidae</taxon>
        <taxon>Trichonephila</taxon>
    </lineage>
</organism>
<dbReference type="Proteomes" id="UP000887116">
    <property type="component" value="Unassembled WGS sequence"/>
</dbReference>
<accession>A0A8X6GX87</accession>
<name>A0A8X6GX87_TRICU</name>
<comment type="caution">
    <text evidence="1">The sequence shown here is derived from an EMBL/GenBank/DDBJ whole genome shotgun (WGS) entry which is preliminary data.</text>
</comment>
<proteinExistence type="predicted"/>
<dbReference type="EMBL" id="BMAO01016929">
    <property type="protein sequence ID" value="GFR12228.1"/>
    <property type="molecule type" value="Genomic_DNA"/>
</dbReference>